<feature type="domain" description="Antirepressor protein C-terminal" evidence="1">
    <location>
        <begin position="126"/>
        <end position="223"/>
    </location>
</feature>
<proteinExistence type="predicted"/>
<organism evidence="2 3">
    <name type="scientific">Burkholderia ubonensis</name>
    <dbReference type="NCBI Taxonomy" id="101571"/>
    <lineage>
        <taxon>Bacteria</taxon>
        <taxon>Pseudomonadati</taxon>
        <taxon>Pseudomonadota</taxon>
        <taxon>Betaproteobacteria</taxon>
        <taxon>Burkholderiales</taxon>
        <taxon>Burkholderiaceae</taxon>
        <taxon>Burkholderia</taxon>
        <taxon>Burkholderia cepacia complex</taxon>
    </lineage>
</organism>
<protein>
    <recommendedName>
        <fullName evidence="1">Antirepressor protein C-terminal domain-containing protein</fullName>
    </recommendedName>
</protein>
<dbReference type="InterPro" id="IPR005039">
    <property type="entry name" value="Ant_C"/>
</dbReference>
<evidence type="ECO:0000313" key="3">
    <source>
        <dbReference type="Proteomes" id="UP000243680"/>
    </source>
</evidence>
<dbReference type="RefSeq" id="WP_069238792.1">
    <property type="nucleotide sequence ID" value="NZ_CP013420.1"/>
</dbReference>
<evidence type="ECO:0000259" key="1">
    <source>
        <dbReference type="Pfam" id="PF03374"/>
    </source>
</evidence>
<dbReference type="EMBL" id="CP013420">
    <property type="protein sequence ID" value="AOJ74357.1"/>
    <property type="molecule type" value="Genomic_DNA"/>
</dbReference>
<evidence type="ECO:0000313" key="2">
    <source>
        <dbReference type="EMBL" id="AOJ74357.1"/>
    </source>
</evidence>
<gene>
    <name evidence="2" type="ORF">WJ35_04210</name>
</gene>
<reference evidence="2 3" key="1">
    <citation type="submission" date="2015-12" db="EMBL/GenBank/DDBJ databases">
        <title>Diversity of Burkholderia near neighbor genomes.</title>
        <authorList>
            <person name="Sahl J."/>
            <person name="Wagner D."/>
            <person name="Keim P."/>
        </authorList>
    </citation>
    <scope>NUCLEOTIDE SEQUENCE [LARGE SCALE GENOMIC DNA]</scope>
    <source>
        <strain evidence="2 3">MSMB0783</strain>
    </source>
</reference>
<name>A0A1B4LAY8_9BURK</name>
<dbReference type="InterPro" id="IPR014054">
    <property type="entry name" value="Phage_regulatory_Rha"/>
</dbReference>
<dbReference type="Pfam" id="PF03374">
    <property type="entry name" value="ANT"/>
    <property type="match status" value="1"/>
</dbReference>
<dbReference type="AlphaFoldDB" id="A0A1B4LAY8"/>
<accession>A0A1B4LAY8</accession>
<dbReference type="GO" id="GO:0003677">
    <property type="term" value="F:DNA binding"/>
    <property type="evidence" value="ECO:0007669"/>
    <property type="project" value="InterPro"/>
</dbReference>
<sequence length="231" mass="26185">MGAILQAAVLTMSSREIADLVESRHDSVMRTIERLADRGVVTLPPLVEVSNPGLGPKTIREYQVGKRDSYVIVAQLSPEFTARLVDRWQELEQYAANASPAVPQTFADALRLAADQQEQIDAQRRQIERQKPAVEFAHAVRNTTDAISIGDMARVLGIGQNRLFRQLRADHLLMADNRPYQHYIDRGYFRMVESVWIDAEKESHPTFKTLVTGRGQVYLQRRYGQQPEQAA</sequence>
<dbReference type="Proteomes" id="UP000243680">
    <property type="component" value="Chromosome 1"/>
</dbReference>
<dbReference type="Pfam" id="PF09669">
    <property type="entry name" value="Phage_pRha"/>
    <property type="match status" value="1"/>
</dbReference>